<reference evidence="3" key="1">
    <citation type="submission" date="2021-03" db="EMBL/GenBank/DDBJ databases">
        <authorList>
            <person name="Li Z."/>
            <person name="Yang C."/>
        </authorList>
    </citation>
    <scope>NUCLEOTIDE SEQUENCE</scope>
    <source>
        <strain evidence="3">Dzin_1.0</strain>
        <tissue evidence="3">Leaf</tissue>
    </source>
</reference>
<dbReference type="PANTHER" id="PTHR48152">
    <property type="entry name" value="F1C9.34 PROTEIN"/>
    <property type="match status" value="1"/>
</dbReference>
<feature type="domain" description="AB hydrolase-1" evidence="2">
    <location>
        <begin position="106"/>
        <end position="356"/>
    </location>
</feature>
<dbReference type="Gene3D" id="3.40.50.1820">
    <property type="entry name" value="alpha/beta hydrolase"/>
    <property type="match status" value="1"/>
</dbReference>
<dbReference type="Pfam" id="PF00561">
    <property type="entry name" value="Abhydrolase_1"/>
    <property type="match status" value="1"/>
</dbReference>
<reference evidence="3" key="2">
    <citation type="journal article" date="2022" name="Hortic Res">
        <title>The genome of Dioscorea zingiberensis sheds light on the biosynthesis, origin and evolution of the medicinally important diosgenin saponins.</title>
        <authorList>
            <person name="Li Y."/>
            <person name="Tan C."/>
            <person name="Li Z."/>
            <person name="Guo J."/>
            <person name="Li S."/>
            <person name="Chen X."/>
            <person name="Wang C."/>
            <person name="Dai X."/>
            <person name="Yang H."/>
            <person name="Song W."/>
            <person name="Hou L."/>
            <person name="Xu J."/>
            <person name="Tong Z."/>
            <person name="Xu A."/>
            <person name="Yuan X."/>
            <person name="Wang W."/>
            <person name="Yang Q."/>
            <person name="Chen L."/>
            <person name="Sun Z."/>
            <person name="Wang K."/>
            <person name="Pan B."/>
            <person name="Chen J."/>
            <person name="Bao Y."/>
            <person name="Liu F."/>
            <person name="Qi X."/>
            <person name="Gang D.R."/>
            <person name="Wen J."/>
            <person name="Li J."/>
        </authorList>
    </citation>
    <scope>NUCLEOTIDE SEQUENCE</scope>
    <source>
        <strain evidence="3">Dzin_1.0</strain>
    </source>
</reference>
<protein>
    <recommendedName>
        <fullName evidence="2">AB hydrolase-1 domain-containing protein</fullName>
    </recommendedName>
</protein>
<dbReference type="AlphaFoldDB" id="A0A9D5C4R0"/>
<comment type="caution">
    <text evidence="3">The sequence shown here is derived from an EMBL/GenBank/DDBJ whole genome shotgun (WGS) entry which is preliminary data.</text>
</comment>
<proteinExistence type="predicted"/>
<dbReference type="OrthoDB" id="408373at2759"/>
<evidence type="ECO:0000259" key="2">
    <source>
        <dbReference type="Pfam" id="PF00561"/>
    </source>
</evidence>
<dbReference type="SUPFAM" id="SSF53474">
    <property type="entry name" value="alpha/beta-Hydrolases"/>
    <property type="match status" value="1"/>
</dbReference>
<evidence type="ECO:0000313" key="4">
    <source>
        <dbReference type="Proteomes" id="UP001085076"/>
    </source>
</evidence>
<sequence length="958" mass="105945">MASKSSPPLPLSPPNSALLPLSRFKIAFFPSNGLRPLHSLRASRFSPKGRGCSRSLKASFAAPSEGVGSCDSISVVATPSEPQIRISFWNWRGFRIRYQFSGEAGPALVLVHGFGANSDHWRKNISFLAKSSRVYSIDLIGYGYSDKPNPREFEQDGFYTFETWAAQLNDFCEDVVKDRAFFICNSIGGVVGLQAAVLKPQVCKGIVLLNLSLRMLHIKKQPWYGRPFIKSFQNLLRNTSVGKLFYNAVATPDSVRSILSQCYHDTTTVTDELIQIILQPGLEPGAVDVFLEFICYSGGPLPEELLPQVKCPVLVAWGDKDPWEPVELGKAFANFDTVEDFVILPKVGHCPQDEAPHLVNPLIEKFITDIFCYLFTFIYRNSYREISVQLLILLELKYKGLRMLQSAFYLPEFVLGNGKRAQSFPIDTTFKLPSPLPSWPSGGGFAKGSIELGGIEVCQVSTFTRVWRSQEGGPDNLGASLFNPAQIPSGFFILGSYAQPNNKPLSGWVLVAKETDTGGTVALRPPVDYSLVWSSDTLNIKQDGHGYIWLPVSPEGYKPVGLFVTSSPEKPGLDAVRCVRQDLTDQCENEDSLWDNNGFNVYGLRPSSRGIQALGVQVGTFGTSSTSLACLKNKASNLSSMPNLNQIKTLIQAYSPWIYFHGDEPYFPSSTTWFFTNGALLYQKGINTSSTPTSTPINPTGSNLPQGGTNDGNYWIDLPTDEAQRERIKKGDLSSSKTYIHIKPMLGGTVTDMAVWIFYPFNGAARLKVEFINIGLGRIGEHVGDWEHVTLRISNFNGELKRVYFSEHSSGTWKDACEVEFEGGNKVVTYSSLHGHAMYGRAGTVLQGDVKLGIGIRNDCEKGKERMDGGERWEVVAAEYLEGSPEKVVAPAWLEYMREWGPKIQYDVGKELEKVEKAVPGRLKKVVEKVVDGLPEEVLGEEGPTGPKVKGSWTLDEK</sequence>
<evidence type="ECO:0000256" key="1">
    <source>
        <dbReference type="SAM" id="MobiDB-lite"/>
    </source>
</evidence>
<dbReference type="Pfam" id="PF06101">
    <property type="entry name" value="Vps62"/>
    <property type="match status" value="1"/>
</dbReference>
<feature type="region of interest" description="Disordered" evidence="1">
    <location>
        <begin position="937"/>
        <end position="958"/>
    </location>
</feature>
<dbReference type="InterPro" id="IPR009291">
    <property type="entry name" value="Vps62"/>
</dbReference>
<dbReference type="EMBL" id="JAGGNH010000008">
    <property type="protein sequence ID" value="KAJ0966278.1"/>
    <property type="molecule type" value="Genomic_DNA"/>
</dbReference>
<dbReference type="InterPro" id="IPR029058">
    <property type="entry name" value="AB_hydrolase_fold"/>
</dbReference>
<dbReference type="PANTHER" id="PTHR48152:SF3">
    <property type="entry name" value="DUF946 FAMILY PROTEIN (DUF946)"/>
    <property type="match status" value="1"/>
</dbReference>
<evidence type="ECO:0000313" key="3">
    <source>
        <dbReference type="EMBL" id="KAJ0966278.1"/>
    </source>
</evidence>
<name>A0A9D5C4R0_9LILI</name>
<organism evidence="3 4">
    <name type="scientific">Dioscorea zingiberensis</name>
    <dbReference type="NCBI Taxonomy" id="325984"/>
    <lineage>
        <taxon>Eukaryota</taxon>
        <taxon>Viridiplantae</taxon>
        <taxon>Streptophyta</taxon>
        <taxon>Embryophyta</taxon>
        <taxon>Tracheophyta</taxon>
        <taxon>Spermatophyta</taxon>
        <taxon>Magnoliopsida</taxon>
        <taxon>Liliopsida</taxon>
        <taxon>Dioscoreales</taxon>
        <taxon>Dioscoreaceae</taxon>
        <taxon>Dioscorea</taxon>
    </lineage>
</organism>
<accession>A0A9D5C4R0</accession>
<dbReference type="PRINTS" id="PR00111">
    <property type="entry name" value="ABHYDROLASE"/>
</dbReference>
<keyword evidence="4" id="KW-1185">Reference proteome</keyword>
<dbReference type="FunFam" id="3.40.50.1820:FF:000875">
    <property type="entry name" value="Os07g0575800 protein"/>
    <property type="match status" value="1"/>
</dbReference>
<gene>
    <name evidence="3" type="ORF">J5N97_027416</name>
</gene>
<dbReference type="InterPro" id="IPR000073">
    <property type="entry name" value="AB_hydrolase_1"/>
</dbReference>
<dbReference type="Proteomes" id="UP001085076">
    <property type="component" value="Miscellaneous, Linkage group lg08"/>
</dbReference>